<dbReference type="RefSeq" id="XP_003738801.1">
    <property type="nucleotide sequence ID" value="XM_003738753.2"/>
</dbReference>
<dbReference type="Proteomes" id="UP000694867">
    <property type="component" value="Unplaced"/>
</dbReference>
<reference evidence="3" key="1">
    <citation type="submission" date="2025-08" db="UniProtKB">
        <authorList>
            <consortium name="RefSeq"/>
        </authorList>
    </citation>
    <scope>IDENTIFICATION</scope>
</reference>
<evidence type="ECO:0000313" key="2">
    <source>
        <dbReference type="Proteomes" id="UP000694867"/>
    </source>
</evidence>
<keyword evidence="2" id="KW-1185">Reference proteome</keyword>
<protein>
    <submittedName>
        <fullName evidence="3">Uncharacterized protein LOC100898628</fullName>
    </submittedName>
</protein>
<dbReference type="AlphaFoldDB" id="A0AAJ6QNP0"/>
<evidence type="ECO:0000256" key="1">
    <source>
        <dbReference type="SAM" id="SignalP"/>
    </source>
</evidence>
<proteinExistence type="predicted"/>
<evidence type="ECO:0000313" key="3">
    <source>
        <dbReference type="RefSeq" id="XP_003738801.1"/>
    </source>
</evidence>
<feature type="chain" id="PRO_5042480302" evidence="1">
    <location>
        <begin position="22"/>
        <end position="229"/>
    </location>
</feature>
<dbReference type="GeneID" id="100898628"/>
<sequence>MQLSRILVAVLVCAQVLLTQAIPFSVGVVGLGLAGLAGLKLLYGTKLFHRDVPPARDSPTIIMIDPVSGTGHRLELSPRGASVAKERDARSADVERSAVVAVDDAGGDLVHERTRRDASGGITLNRGFLRWLKSIDDEKCIRRFFCELGADQSNFGNVGQVTNMLIMMGGLPRKSWALDMYDAGQNGKQCPKTCNRHELMKTIGYLERQFFVPSVPGSNSEVNENEILE</sequence>
<keyword evidence="1" id="KW-0732">Signal</keyword>
<dbReference type="KEGG" id="goe:100898628"/>
<feature type="signal peptide" evidence="1">
    <location>
        <begin position="1"/>
        <end position="21"/>
    </location>
</feature>
<organism evidence="2 3">
    <name type="scientific">Galendromus occidentalis</name>
    <name type="common">western predatory mite</name>
    <dbReference type="NCBI Taxonomy" id="34638"/>
    <lineage>
        <taxon>Eukaryota</taxon>
        <taxon>Metazoa</taxon>
        <taxon>Ecdysozoa</taxon>
        <taxon>Arthropoda</taxon>
        <taxon>Chelicerata</taxon>
        <taxon>Arachnida</taxon>
        <taxon>Acari</taxon>
        <taxon>Parasitiformes</taxon>
        <taxon>Mesostigmata</taxon>
        <taxon>Gamasina</taxon>
        <taxon>Phytoseioidea</taxon>
        <taxon>Phytoseiidae</taxon>
        <taxon>Typhlodrominae</taxon>
        <taxon>Galendromus</taxon>
    </lineage>
</organism>
<accession>A0AAJ6QNP0</accession>
<gene>
    <name evidence="3" type="primary">LOC100898628</name>
</gene>
<name>A0AAJ6QNP0_9ACAR</name>